<feature type="transmembrane region" description="Helical" evidence="1">
    <location>
        <begin position="166"/>
        <end position="192"/>
    </location>
</feature>
<sequence>MGGSRARHPYDPRAWALWKHPRRVIVYLLAMDALAFLVFGLTFAASAPPGQLDWLRFGILAAGATVHIQLTQRQEESRRAGTSTVLIDLTAVWVFPAVLIVPPILTVALIAIIRAQRWLIARRPANTFLFASISHSVAAVLAHLVFTSFGDWEWTSLSPLESVREFAIVVLAAIVYEGVQVVYIGGVIALSAGKQAKLRNILGSKQDNILEAVTTGLGAITAVLLVVMPPAVAIMAVVTVIFNRLAELDQLLDDVRTDSKTGVLNMRGWSEAADRALTRTARSEEKLALLMIDLDHFKWINDTYGHPAGDDVLRDIAQSLDEVTRPSDVVGRFGGEEFLVLLPDIDETSAREAAERVRSAVAKLHIVTTDKRGGQTRIADRTASIGVALYPDHGTTMDQLLQAADAAVYVAKEHGRNQVRVATEGGRPGPA</sequence>
<dbReference type="PANTHER" id="PTHR45138">
    <property type="entry name" value="REGULATORY COMPONENTS OF SENSORY TRANSDUCTION SYSTEM"/>
    <property type="match status" value="1"/>
</dbReference>
<keyword evidence="4" id="KW-1185">Reference proteome</keyword>
<feature type="transmembrane region" description="Helical" evidence="1">
    <location>
        <begin position="125"/>
        <end position="146"/>
    </location>
</feature>
<dbReference type="InterPro" id="IPR000160">
    <property type="entry name" value="GGDEF_dom"/>
</dbReference>
<keyword evidence="1" id="KW-0812">Transmembrane</keyword>
<dbReference type="Pfam" id="PF00990">
    <property type="entry name" value="GGDEF"/>
    <property type="match status" value="1"/>
</dbReference>
<evidence type="ECO:0000256" key="1">
    <source>
        <dbReference type="SAM" id="Phobius"/>
    </source>
</evidence>
<comment type="caution">
    <text evidence="3">The sequence shown here is derived from an EMBL/GenBank/DDBJ whole genome shotgun (WGS) entry which is preliminary data.</text>
</comment>
<name>A0ABW5GLR2_9PSEU</name>
<keyword evidence="1" id="KW-1133">Transmembrane helix</keyword>
<dbReference type="EMBL" id="JBHUKU010000014">
    <property type="protein sequence ID" value="MFD2461817.1"/>
    <property type="molecule type" value="Genomic_DNA"/>
</dbReference>
<dbReference type="SMART" id="SM00267">
    <property type="entry name" value="GGDEF"/>
    <property type="match status" value="1"/>
</dbReference>
<dbReference type="Gene3D" id="3.30.70.270">
    <property type="match status" value="1"/>
</dbReference>
<feature type="transmembrane region" description="Helical" evidence="1">
    <location>
        <begin position="90"/>
        <end position="113"/>
    </location>
</feature>
<dbReference type="NCBIfam" id="TIGR00254">
    <property type="entry name" value="GGDEF"/>
    <property type="match status" value="1"/>
</dbReference>
<keyword evidence="1" id="KW-0472">Membrane</keyword>
<dbReference type="PANTHER" id="PTHR45138:SF9">
    <property type="entry name" value="DIGUANYLATE CYCLASE DGCM-RELATED"/>
    <property type="match status" value="1"/>
</dbReference>
<accession>A0ABW5GLR2</accession>
<evidence type="ECO:0000313" key="3">
    <source>
        <dbReference type="EMBL" id="MFD2461817.1"/>
    </source>
</evidence>
<organism evidence="3 4">
    <name type="scientific">Amycolatopsis samaneae</name>
    <dbReference type="NCBI Taxonomy" id="664691"/>
    <lineage>
        <taxon>Bacteria</taxon>
        <taxon>Bacillati</taxon>
        <taxon>Actinomycetota</taxon>
        <taxon>Actinomycetes</taxon>
        <taxon>Pseudonocardiales</taxon>
        <taxon>Pseudonocardiaceae</taxon>
        <taxon>Amycolatopsis</taxon>
    </lineage>
</organism>
<dbReference type="EC" id="2.7.7.65" evidence="3"/>
<dbReference type="InterPro" id="IPR050469">
    <property type="entry name" value="Diguanylate_Cyclase"/>
</dbReference>
<dbReference type="CDD" id="cd01949">
    <property type="entry name" value="GGDEF"/>
    <property type="match status" value="1"/>
</dbReference>
<gene>
    <name evidence="3" type="ORF">ACFSYJ_24630</name>
</gene>
<dbReference type="Proteomes" id="UP001597419">
    <property type="component" value="Unassembled WGS sequence"/>
</dbReference>
<feature type="domain" description="GGDEF" evidence="2">
    <location>
        <begin position="285"/>
        <end position="424"/>
    </location>
</feature>
<feature type="transmembrane region" description="Helical" evidence="1">
    <location>
        <begin position="24"/>
        <end position="47"/>
    </location>
</feature>
<dbReference type="InterPro" id="IPR043128">
    <property type="entry name" value="Rev_trsase/Diguanyl_cyclase"/>
</dbReference>
<proteinExistence type="predicted"/>
<protein>
    <submittedName>
        <fullName evidence="3">Diguanylate cyclase</fullName>
        <ecNumber evidence="3">2.7.7.65</ecNumber>
    </submittedName>
</protein>
<keyword evidence="3" id="KW-0808">Transferase</keyword>
<reference evidence="4" key="1">
    <citation type="journal article" date="2019" name="Int. J. Syst. Evol. Microbiol.">
        <title>The Global Catalogue of Microorganisms (GCM) 10K type strain sequencing project: providing services to taxonomists for standard genome sequencing and annotation.</title>
        <authorList>
            <consortium name="The Broad Institute Genomics Platform"/>
            <consortium name="The Broad Institute Genome Sequencing Center for Infectious Disease"/>
            <person name="Wu L."/>
            <person name="Ma J."/>
        </authorList>
    </citation>
    <scope>NUCLEOTIDE SEQUENCE [LARGE SCALE GENOMIC DNA]</scope>
    <source>
        <strain evidence="4">CGMCC 4.7643</strain>
    </source>
</reference>
<feature type="transmembrane region" description="Helical" evidence="1">
    <location>
        <begin position="213"/>
        <end position="242"/>
    </location>
</feature>
<evidence type="ECO:0000313" key="4">
    <source>
        <dbReference type="Proteomes" id="UP001597419"/>
    </source>
</evidence>
<dbReference type="PROSITE" id="PS50887">
    <property type="entry name" value="GGDEF"/>
    <property type="match status" value="1"/>
</dbReference>
<dbReference type="RefSeq" id="WP_345390744.1">
    <property type="nucleotide sequence ID" value="NZ_BAABHG010000004.1"/>
</dbReference>
<dbReference type="GO" id="GO:0052621">
    <property type="term" value="F:diguanylate cyclase activity"/>
    <property type="evidence" value="ECO:0007669"/>
    <property type="project" value="UniProtKB-EC"/>
</dbReference>
<dbReference type="InterPro" id="IPR029787">
    <property type="entry name" value="Nucleotide_cyclase"/>
</dbReference>
<dbReference type="SUPFAM" id="SSF55073">
    <property type="entry name" value="Nucleotide cyclase"/>
    <property type="match status" value="1"/>
</dbReference>
<keyword evidence="3" id="KW-0548">Nucleotidyltransferase</keyword>
<evidence type="ECO:0000259" key="2">
    <source>
        <dbReference type="PROSITE" id="PS50887"/>
    </source>
</evidence>